<organism evidence="1 2">
    <name type="scientific">Gilliamella apis</name>
    <dbReference type="NCBI Taxonomy" id="1970738"/>
    <lineage>
        <taxon>Bacteria</taxon>
        <taxon>Pseudomonadati</taxon>
        <taxon>Pseudomonadota</taxon>
        <taxon>Gammaproteobacteria</taxon>
        <taxon>Orbales</taxon>
        <taxon>Orbaceae</taxon>
        <taxon>Gilliamella</taxon>
    </lineage>
</organism>
<protein>
    <recommendedName>
        <fullName evidence="3">Sulfurtransferase complex subunit TusB</fullName>
    </recommendedName>
</protein>
<name>A0A242NWN9_9GAMM</name>
<dbReference type="Proteomes" id="UP000194968">
    <property type="component" value="Unassembled WGS sequence"/>
</dbReference>
<dbReference type="InterPro" id="IPR007215">
    <property type="entry name" value="Sulphur_relay_TusB/DsrH"/>
</dbReference>
<dbReference type="PANTHER" id="PTHR37526">
    <property type="entry name" value="PROTEIN TUSB"/>
    <property type="match status" value="1"/>
</dbReference>
<evidence type="ECO:0000313" key="2">
    <source>
        <dbReference type="Proteomes" id="UP000194968"/>
    </source>
</evidence>
<accession>A0A242NWN9</accession>
<dbReference type="PANTHER" id="PTHR37526:SF1">
    <property type="entry name" value="PROTEIN TUSB"/>
    <property type="match status" value="1"/>
</dbReference>
<dbReference type="Gene3D" id="3.40.1260.10">
    <property type="entry name" value="DsrEFH-like"/>
    <property type="match status" value="1"/>
</dbReference>
<sequence>MLHTIATANQSTIDPMLISAQDAVLFWQNGVIMCCQDNPTLNAILQNTHLCYVLDNDINARGLGDLIDSRVKIINLQQVIDLTVNYFPQMNWE</sequence>
<dbReference type="OrthoDB" id="7064722at2"/>
<gene>
    <name evidence="1" type="ORF">B6D06_01805</name>
</gene>
<reference evidence="1 2" key="1">
    <citation type="submission" date="2017-03" db="EMBL/GenBank/DDBJ databases">
        <title>Comparative genomics of honeybee gut symbionts reveal geographically distinct and subgroup specific antibiotic resistance.</title>
        <authorList>
            <person name="Ludvigsen J."/>
            <person name="Porcellato D."/>
            <person name="Labee-Lund T.M."/>
            <person name="Amdam G.V."/>
            <person name="Rudi K."/>
        </authorList>
    </citation>
    <scope>NUCLEOTIDE SEQUENCE [LARGE SCALE GENOMIC DNA]</scope>
    <source>
        <strain evidence="1 2">A-4-12</strain>
    </source>
</reference>
<evidence type="ECO:0008006" key="3">
    <source>
        <dbReference type="Google" id="ProtNLM"/>
    </source>
</evidence>
<dbReference type="SUPFAM" id="SSF75169">
    <property type="entry name" value="DsrEFH-like"/>
    <property type="match status" value="1"/>
</dbReference>
<dbReference type="Pfam" id="PF04077">
    <property type="entry name" value="DsrH"/>
    <property type="match status" value="1"/>
</dbReference>
<proteinExistence type="predicted"/>
<evidence type="ECO:0000313" key="1">
    <source>
        <dbReference type="EMBL" id="OTQ52468.1"/>
    </source>
</evidence>
<comment type="caution">
    <text evidence="1">The sequence shown here is derived from an EMBL/GenBank/DDBJ whole genome shotgun (WGS) entry which is preliminary data.</text>
</comment>
<dbReference type="GO" id="GO:1990228">
    <property type="term" value="C:sulfurtransferase complex"/>
    <property type="evidence" value="ECO:0007669"/>
    <property type="project" value="TreeGrafter"/>
</dbReference>
<dbReference type="NCBIfam" id="TIGR03011">
    <property type="entry name" value="sulf_tusB_dsrH"/>
    <property type="match status" value="1"/>
</dbReference>
<dbReference type="EMBL" id="NASK01000071">
    <property type="protein sequence ID" value="OTQ52468.1"/>
    <property type="molecule type" value="Genomic_DNA"/>
</dbReference>
<dbReference type="InterPro" id="IPR027396">
    <property type="entry name" value="DsrEFH-like"/>
</dbReference>
<dbReference type="AlphaFoldDB" id="A0A242NWN9"/>
<dbReference type="GO" id="GO:0002143">
    <property type="term" value="P:tRNA wobble position uridine thiolation"/>
    <property type="evidence" value="ECO:0007669"/>
    <property type="project" value="InterPro"/>
</dbReference>
<dbReference type="RefSeq" id="WP_086320014.1">
    <property type="nucleotide sequence ID" value="NZ_NASK01000071.1"/>
</dbReference>